<evidence type="ECO:0000256" key="1">
    <source>
        <dbReference type="SAM" id="MobiDB-lite"/>
    </source>
</evidence>
<comment type="caution">
    <text evidence="2">The sequence shown here is derived from an EMBL/GenBank/DDBJ whole genome shotgun (WGS) entry which is preliminary data.</text>
</comment>
<dbReference type="AlphaFoldDB" id="A0AAJ0FAI4"/>
<gene>
    <name evidence="2" type="ORF">QBC47DRAFT_366462</name>
</gene>
<proteinExistence type="predicted"/>
<accession>A0AAJ0FAI4</accession>
<dbReference type="Proteomes" id="UP001239445">
    <property type="component" value="Unassembled WGS sequence"/>
</dbReference>
<protein>
    <submittedName>
        <fullName evidence="2">Uncharacterized protein</fullName>
    </submittedName>
</protein>
<feature type="compositionally biased region" description="Polar residues" evidence="1">
    <location>
        <begin position="69"/>
        <end position="86"/>
    </location>
</feature>
<evidence type="ECO:0000313" key="2">
    <source>
        <dbReference type="EMBL" id="KAK1760137.1"/>
    </source>
</evidence>
<reference evidence="2" key="1">
    <citation type="submission" date="2023-06" db="EMBL/GenBank/DDBJ databases">
        <title>Genome-scale phylogeny and comparative genomics of the fungal order Sordariales.</title>
        <authorList>
            <consortium name="Lawrence Berkeley National Laboratory"/>
            <person name="Hensen N."/>
            <person name="Bonometti L."/>
            <person name="Westerberg I."/>
            <person name="Brannstrom I.O."/>
            <person name="Guillou S."/>
            <person name="Cros-Aarteil S."/>
            <person name="Calhoun S."/>
            <person name="Haridas S."/>
            <person name="Kuo A."/>
            <person name="Mondo S."/>
            <person name="Pangilinan J."/>
            <person name="Riley R."/>
            <person name="Labutti K."/>
            <person name="Andreopoulos B."/>
            <person name="Lipzen A."/>
            <person name="Chen C."/>
            <person name="Yanf M."/>
            <person name="Daum C."/>
            <person name="Ng V."/>
            <person name="Clum A."/>
            <person name="Steindorff A."/>
            <person name="Ohm R."/>
            <person name="Martin F."/>
            <person name="Silar P."/>
            <person name="Natvig D."/>
            <person name="Lalanne C."/>
            <person name="Gautier V."/>
            <person name="Ament-Velasquez S.L."/>
            <person name="Kruys A."/>
            <person name="Hutchinson M.I."/>
            <person name="Powell A.J."/>
            <person name="Barry K."/>
            <person name="Miller A.N."/>
            <person name="Grigoriev I.V."/>
            <person name="Debuchy R."/>
            <person name="Gladieux P."/>
            <person name="Thoren M.H."/>
            <person name="Johannesson H."/>
        </authorList>
    </citation>
    <scope>NUCLEOTIDE SEQUENCE</scope>
    <source>
        <strain evidence="2">PSN4</strain>
    </source>
</reference>
<feature type="compositionally biased region" description="Basic residues" evidence="1">
    <location>
        <begin position="290"/>
        <end position="305"/>
    </location>
</feature>
<keyword evidence="3" id="KW-1185">Reference proteome</keyword>
<feature type="region of interest" description="Disordered" evidence="1">
    <location>
        <begin position="1"/>
        <end position="86"/>
    </location>
</feature>
<feature type="region of interest" description="Disordered" evidence="1">
    <location>
        <begin position="271"/>
        <end position="307"/>
    </location>
</feature>
<organism evidence="2 3">
    <name type="scientific">Echria macrotheca</name>
    <dbReference type="NCBI Taxonomy" id="438768"/>
    <lineage>
        <taxon>Eukaryota</taxon>
        <taxon>Fungi</taxon>
        <taxon>Dikarya</taxon>
        <taxon>Ascomycota</taxon>
        <taxon>Pezizomycotina</taxon>
        <taxon>Sordariomycetes</taxon>
        <taxon>Sordariomycetidae</taxon>
        <taxon>Sordariales</taxon>
        <taxon>Schizotheciaceae</taxon>
        <taxon>Echria</taxon>
    </lineage>
</organism>
<evidence type="ECO:0000313" key="3">
    <source>
        <dbReference type="Proteomes" id="UP001239445"/>
    </source>
</evidence>
<dbReference type="EMBL" id="MU839827">
    <property type="protein sequence ID" value="KAK1760137.1"/>
    <property type="molecule type" value="Genomic_DNA"/>
</dbReference>
<sequence>MALTNFPRPAIQTAGRRSGKPLAHPFTVTGVDGSEPTARSTARQTETEDFPTITTGTDTEAPTDMPDMWSTSDCDTDSESITTTGSATAMGSFNPYSFSFSDEKSSFPATNTITDDWSTYTDSISLETNTWVSDATDTATEEATPTAITIPVESSETVIVKMASTTYTIIDGLTQTGDEGEPTTLVPLPLTDLSSATHHRFTSDWPISGHTVSGPWATPFGTETGIWSNSSVVLPTRSAASILGTGVTPASAATATTTDDSDEGGYVTTWAWTPSDDTALPEATEPIPEKKRRRRKRTGSPHRHQQQLAVAEGCSTNTPCLRAMMERRNAVKARGFCHQVLAREQLHDILGAMPVFMQSACREERQGAEAAAIRTACSCLLG</sequence>
<name>A0AAJ0FAI4_9PEZI</name>